<dbReference type="AlphaFoldDB" id="A0AAN7VEK9"/>
<accession>A0AAN7VEK9</accession>
<proteinExistence type="predicted"/>
<feature type="signal peptide" evidence="1">
    <location>
        <begin position="1"/>
        <end position="18"/>
    </location>
</feature>
<keyword evidence="1" id="KW-0732">Signal</keyword>
<keyword evidence="3" id="KW-1185">Reference proteome</keyword>
<evidence type="ECO:0000256" key="1">
    <source>
        <dbReference type="SAM" id="SignalP"/>
    </source>
</evidence>
<dbReference type="Proteomes" id="UP001329430">
    <property type="component" value="Chromosome 4"/>
</dbReference>
<feature type="chain" id="PRO_5042836318" evidence="1">
    <location>
        <begin position="19"/>
        <end position="192"/>
    </location>
</feature>
<reference evidence="2 3" key="1">
    <citation type="journal article" date="2024" name="Insects">
        <title>An Improved Chromosome-Level Genome Assembly of the Firefly Pyrocoelia pectoralis.</title>
        <authorList>
            <person name="Fu X."/>
            <person name="Meyer-Rochow V.B."/>
            <person name="Ballantyne L."/>
            <person name="Zhu X."/>
        </authorList>
    </citation>
    <scope>NUCLEOTIDE SEQUENCE [LARGE SCALE GENOMIC DNA]</scope>
    <source>
        <strain evidence="2">XCY_ONT2</strain>
    </source>
</reference>
<sequence>MKLFAILIGFVSVQCVFSEPCGKPVKNSTDDCMKIIHPLHKLLGDVPNLPGQCLEQITDLLKKLRVDINNGLSTTTHSECLKMALQHVDDLSQSYMAKIISVDGSIKQRFIGVYLDLGNAIVGAQECVNKPISSCKQIKECCTNVRNKLYASKNSSIEKVSDFLVAFASEFGKTCHSIFDSIRNIERDVATC</sequence>
<evidence type="ECO:0000313" key="2">
    <source>
        <dbReference type="EMBL" id="KAK5644739.1"/>
    </source>
</evidence>
<gene>
    <name evidence="2" type="ORF">RI129_006039</name>
</gene>
<evidence type="ECO:0000313" key="3">
    <source>
        <dbReference type="Proteomes" id="UP001329430"/>
    </source>
</evidence>
<name>A0AAN7VEK9_9COLE</name>
<comment type="caution">
    <text evidence="2">The sequence shown here is derived from an EMBL/GenBank/DDBJ whole genome shotgun (WGS) entry which is preliminary data.</text>
</comment>
<organism evidence="2 3">
    <name type="scientific">Pyrocoelia pectoralis</name>
    <dbReference type="NCBI Taxonomy" id="417401"/>
    <lineage>
        <taxon>Eukaryota</taxon>
        <taxon>Metazoa</taxon>
        <taxon>Ecdysozoa</taxon>
        <taxon>Arthropoda</taxon>
        <taxon>Hexapoda</taxon>
        <taxon>Insecta</taxon>
        <taxon>Pterygota</taxon>
        <taxon>Neoptera</taxon>
        <taxon>Endopterygota</taxon>
        <taxon>Coleoptera</taxon>
        <taxon>Polyphaga</taxon>
        <taxon>Elateriformia</taxon>
        <taxon>Elateroidea</taxon>
        <taxon>Lampyridae</taxon>
        <taxon>Lampyrinae</taxon>
        <taxon>Pyrocoelia</taxon>
    </lineage>
</organism>
<protein>
    <submittedName>
        <fullName evidence="2">Uncharacterized protein</fullName>
    </submittedName>
</protein>
<dbReference type="EMBL" id="JAVRBK010000004">
    <property type="protein sequence ID" value="KAK5644739.1"/>
    <property type="molecule type" value="Genomic_DNA"/>
</dbReference>